<dbReference type="PANTHER" id="PTHR43169">
    <property type="entry name" value="EXSB FAMILY PROTEIN"/>
    <property type="match status" value="1"/>
</dbReference>
<accession>A0A4U8QK96</accession>
<feature type="domain" description="NAD/GMP synthase" evidence="2">
    <location>
        <begin position="13"/>
        <end position="77"/>
    </location>
</feature>
<dbReference type="AlphaFoldDB" id="A0A4U8QK96"/>
<feature type="active site" description="Nucleophile and sulfur donor" evidence="1">
    <location>
        <position position="173"/>
    </location>
</feature>
<name>A0A4U8QK96_9FIRM</name>
<dbReference type="Proteomes" id="UP000306509">
    <property type="component" value="Unassembled WGS sequence"/>
</dbReference>
<organism evidence="3 4">
    <name type="scientific">Robinsoniella peoriensis</name>
    <dbReference type="NCBI Taxonomy" id="180332"/>
    <lineage>
        <taxon>Bacteria</taxon>
        <taxon>Bacillati</taxon>
        <taxon>Bacillota</taxon>
        <taxon>Clostridia</taxon>
        <taxon>Lachnospirales</taxon>
        <taxon>Lachnospiraceae</taxon>
        <taxon>Robinsoniella</taxon>
    </lineage>
</organism>
<dbReference type="EMBL" id="QGQD01000036">
    <property type="protein sequence ID" value="TLD01566.1"/>
    <property type="molecule type" value="Genomic_DNA"/>
</dbReference>
<dbReference type="PIRSF" id="PIRSF006661">
    <property type="entry name" value="PP-lp_UCP006661"/>
    <property type="match status" value="1"/>
</dbReference>
<dbReference type="InterPro" id="IPR005232">
    <property type="entry name" value="LarE"/>
</dbReference>
<dbReference type="Gene3D" id="3.40.50.620">
    <property type="entry name" value="HUPs"/>
    <property type="match status" value="1"/>
</dbReference>
<reference evidence="3 4" key="1">
    <citation type="journal article" date="2019" name="Anaerobe">
        <title>Detection of Robinsoniella peoriensis in multiple bone samples of a trauma patient.</title>
        <authorList>
            <person name="Schrottner P."/>
            <person name="Hartwich K."/>
            <person name="Bunk B."/>
            <person name="Schober I."/>
            <person name="Helbig S."/>
            <person name="Rudolph W.W."/>
            <person name="Gunzer F."/>
        </authorList>
    </citation>
    <scope>NUCLEOTIDE SEQUENCE [LARGE SCALE GENOMIC DNA]</scope>
    <source>
        <strain evidence="3 4">DSM 106044</strain>
    </source>
</reference>
<protein>
    <submittedName>
        <fullName evidence="3">NAD synthetase</fullName>
    </submittedName>
</protein>
<evidence type="ECO:0000259" key="2">
    <source>
        <dbReference type="Pfam" id="PF02540"/>
    </source>
</evidence>
<gene>
    <name evidence="3" type="ORF">DSM106044_01546</name>
</gene>
<dbReference type="STRING" id="180332.GCA_000797495_04740"/>
<dbReference type="PANTHER" id="PTHR43169:SF2">
    <property type="entry name" value="NAD_GMP SYNTHASE DOMAIN-CONTAINING PROTEIN"/>
    <property type="match status" value="1"/>
</dbReference>
<evidence type="ECO:0000256" key="1">
    <source>
        <dbReference type="PIRSR" id="PIRSR006661-1"/>
    </source>
</evidence>
<proteinExistence type="predicted"/>
<keyword evidence="4" id="KW-1185">Reference proteome</keyword>
<dbReference type="InterPro" id="IPR014729">
    <property type="entry name" value="Rossmann-like_a/b/a_fold"/>
</dbReference>
<sequence>MDKLELLKKRLKELKKVAIAYSGGVDSNFLMSVARETLGKENVLAVLCSGAMLAQADYQEAVQLLKDKDVQYEILAMDVFTVPEFAGNDKKRCYYCKKNLMSKIIEMAKTQGYEVVLDGKNLDDAKVYRPGAAAAQELGICSLLYECGFTKQDIRNVSRELGIITWNKPSNACLASRFPYGTQLTAEKLKQVEDAERCLKELGIDSGRIRVHDRIARVEVAKEDFKCLLEHKDFVNKVKACGFDYVTLDLEGFRSGSFDL</sequence>
<dbReference type="Pfam" id="PF02540">
    <property type="entry name" value="NAD_synthase"/>
    <property type="match status" value="1"/>
</dbReference>
<dbReference type="SUPFAM" id="SSF52402">
    <property type="entry name" value="Adenine nucleotide alpha hydrolases-like"/>
    <property type="match status" value="1"/>
</dbReference>
<dbReference type="RefSeq" id="WP_044293653.1">
    <property type="nucleotide sequence ID" value="NZ_JTGN01000002.1"/>
</dbReference>
<evidence type="ECO:0000313" key="3">
    <source>
        <dbReference type="EMBL" id="TLD01566.1"/>
    </source>
</evidence>
<dbReference type="InterPro" id="IPR022310">
    <property type="entry name" value="NAD/GMP_synthase"/>
</dbReference>
<dbReference type="GO" id="GO:0006163">
    <property type="term" value="P:purine nucleotide metabolic process"/>
    <property type="evidence" value="ECO:0007669"/>
    <property type="project" value="UniProtKB-ARBA"/>
</dbReference>
<evidence type="ECO:0000313" key="4">
    <source>
        <dbReference type="Proteomes" id="UP000306509"/>
    </source>
</evidence>
<dbReference type="CDD" id="cd01990">
    <property type="entry name" value="LarE-like"/>
    <property type="match status" value="1"/>
</dbReference>
<comment type="caution">
    <text evidence="3">The sequence shown here is derived from an EMBL/GenBank/DDBJ whole genome shotgun (WGS) entry which is preliminary data.</text>
</comment>
<dbReference type="InterPro" id="IPR052188">
    <property type="entry name" value="Ni-pincer_cofactor_biosynth"/>
</dbReference>
<dbReference type="GO" id="GO:0016783">
    <property type="term" value="F:sulfurtransferase activity"/>
    <property type="evidence" value="ECO:0007669"/>
    <property type="project" value="InterPro"/>
</dbReference>
<dbReference type="NCBIfam" id="TIGR00268">
    <property type="entry name" value="ATP-dependent sacrificial sulfur transferase LarE"/>
    <property type="match status" value="1"/>
</dbReference>